<feature type="region of interest" description="Disordered" evidence="1">
    <location>
        <begin position="147"/>
        <end position="167"/>
    </location>
</feature>
<name>A0A150SPV8_SORCE</name>
<gene>
    <name evidence="2" type="ORF">BE17_42220</name>
</gene>
<evidence type="ECO:0000313" key="2">
    <source>
        <dbReference type="EMBL" id="KYF94463.1"/>
    </source>
</evidence>
<sequence>MPDNADAALSAWDELRAAIRAAGLPDPGAMDDAEYHRLLRDGESTHGEESGPAGPQLEFLAQGGAEYEPFEAFDVVTGRSPAYREGWPVVAVEESGAIAVSLPRELLPHLAGLRIRDGLELCPLGFLDSVVAFRADAGSRATTDALRGVEPEPQPAGPAAKGHVPEETARRLLMRRR</sequence>
<evidence type="ECO:0000256" key="1">
    <source>
        <dbReference type="SAM" id="MobiDB-lite"/>
    </source>
</evidence>
<accession>A0A150SPV8</accession>
<reference evidence="2 3" key="1">
    <citation type="submission" date="2014-02" db="EMBL/GenBank/DDBJ databases">
        <title>The small core and large imbalanced accessory genome model reveals a collaborative survival strategy of Sorangium cellulosum strains in nature.</title>
        <authorList>
            <person name="Han K."/>
            <person name="Peng R."/>
            <person name="Blom J."/>
            <person name="Li Y.-Z."/>
        </authorList>
    </citation>
    <scope>NUCLEOTIDE SEQUENCE [LARGE SCALE GENOMIC DNA]</scope>
    <source>
        <strain evidence="2 3">So0011-07</strain>
    </source>
</reference>
<dbReference type="EMBL" id="JEMB01000731">
    <property type="protein sequence ID" value="KYF94463.1"/>
    <property type="molecule type" value="Genomic_DNA"/>
</dbReference>
<comment type="caution">
    <text evidence="2">The sequence shown here is derived from an EMBL/GenBank/DDBJ whole genome shotgun (WGS) entry which is preliminary data.</text>
</comment>
<protein>
    <submittedName>
        <fullName evidence="2">Uncharacterized protein</fullName>
    </submittedName>
</protein>
<organism evidence="2 3">
    <name type="scientific">Sorangium cellulosum</name>
    <name type="common">Polyangium cellulosum</name>
    <dbReference type="NCBI Taxonomy" id="56"/>
    <lineage>
        <taxon>Bacteria</taxon>
        <taxon>Pseudomonadati</taxon>
        <taxon>Myxococcota</taxon>
        <taxon>Polyangia</taxon>
        <taxon>Polyangiales</taxon>
        <taxon>Polyangiaceae</taxon>
        <taxon>Sorangium</taxon>
    </lineage>
</organism>
<proteinExistence type="predicted"/>
<dbReference type="AlphaFoldDB" id="A0A150SPV8"/>
<dbReference type="Proteomes" id="UP000075635">
    <property type="component" value="Unassembled WGS sequence"/>
</dbReference>
<evidence type="ECO:0000313" key="3">
    <source>
        <dbReference type="Proteomes" id="UP000075635"/>
    </source>
</evidence>